<protein>
    <recommendedName>
        <fullName evidence="1">Peptidase S74 domain-containing protein</fullName>
    </recommendedName>
</protein>
<comment type="caution">
    <text evidence="2">The sequence shown here is derived from an EMBL/GenBank/DDBJ whole genome shotgun (WGS) entry which is preliminary data.</text>
</comment>
<dbReference type="InterPro" id="IPR036514">
    <property type="entry name" value="SGNH_hydro_sf"/>
</dbReference>
<dbReference type="InterPro" id="IPR013783">
    <property type="entry name" value="Ig-like_fold"/>
</dbReference>
<dbReference type="InterPro" id="IPR030392">
    <property type="entry name" value="S74_ICA"/>
</dbReference>
<organism evidence="2 3">
    <name type="scientific">Candidatus Yonathbacteria bacterium RIFCSPLOWO2_01_FULL_47_33b</name>
    <dbReference type="NCBI Taxonomy" id="1802727"/>
    <lineage>
        <taxon>Bacteria</taxon>
        <taxon>Candidatus Yonathiibacteriota</taxon>
    </lineage>
</organism>
<accession>A0A1G2SHS7</accession>
<gene>
    <name evidence="2" type="ORF">A2937_03480</name>
</gene>
<dbReference type="EMBL" id="MHUW01000003">
    <property type="protein sequence ID" value="OHA84282.1"/>
    <property type="molecule type" value="Genomic_DNA"/>
</dbReference>
<dbReference type="Pfam" id="PF13884">
    <property type="entry name" value="Peptidase_S74"/>
    <property type="match status" value="1"/>
</dbReference>
<evidence type="ECO:0000313" key="3">
    <source>
        <dbReference type="Proteomes" id="UP000177987"/>
    </source>
</evidence>
<sequence>MYTAVQDFWNNLFNTPAPEVPAANPSLEVQPPSVPLPPSPVVTTFTPPQKVSVPTVAPTRPPTQVVVTTTSTRLLSGVTATDLETQITALRSELLSEIARGKTQATADNNALYLAMAPMNRINNLSSVTLSSPTITNASLTGSTIAGYLPTAGGTMSGDLVGTTGSFTTLGIGTTTPSDTFAVNGVTYLADVSAPSVTTNRLYSNSGNLYWAGSVIGGSVGSWTLSGSDVYRVAGNVGIGTTSPFTTLSVTGDGYFSGALNVGATSTTRSNLGLTYASRADVINNMNIAAWGDSLTGGSGVAYLKELALLTNKNIYNGGVGGETSTGIKNRMIAATDKYSYPTIIWAGRNNYSSPTTVKADIATMVAALTSVGNSNYIVLSVLNGPGEPSGNANYTTITQLNTDLAAVYGSHYLDVRTYLITNGLSDAGITPTAQDTTDINNDVPPTSLRADSIVHLNTAGYVVVAKYVFQNISLLQGYLATLVTTNNLQNLFAQSVNVSGFVNTDKYSGFQQNGITILYASTTNTTLSVGSSGAASWMSATSTSFNSIAIGDGALSGGPISAAAINNVAVGINSLYYLTTGTANSALGQNAARFVTTGSYNSAVGLQSLYNDTIGERNSAVGAYALSQNTTGSYNVAMGMNALNYNNSATSTVAVGAYAAQGNSIAYSNQGGVYLGYFAGYKAATGSDYNTFIGYQSGYGVTTGTRNVFIGQSTNSASYNQVTTGSRNIAIGNDVMVPNSTASYQLNIGNLIYGTGLDGTGAAISTGKIGIGTTTPYAKLSVHANSNETNTTLFAIASSTASATTTLFTVRNTGNVGIGTAAPAKSLQVIGDIRVGTSGTNGCVENFAGTALTGVCSSDASLKTNIQPLGSVLPGLVQLTPSTFYWNDLAGNELHNSTTTLNYGLIAQDVERVLPGMVATTSNGYLGVNYSMLPILTLQGLKELDLNLEGLASTTTAMADATGEKTFAGRFFDRMTGWLADTANGITKFFAKSVETEELCVRDASGAKTCIDKAQLDSLLSGRNTVSGTSMTVDTTATSTPITISINGNNPATLNIGDTYGDLGALIISPESAKNFGIKASIDGGVELDISQISLDTSVEGTHTITYSVIDQNNATTTAERVVNVLSPELLTIETQDDTATTTVTQ</sequence>
<proteinExistence type="predicted"/>
<reference evidence="2 3" key="1">
    <citation type="journal article" date="2016" name="Nat. Commun.">
        <title>Thousands of microbial genomes shed light on interconnected biogeochemical processes in an aquifer system.</title>
        <authorList>
            <person name="Anantharaman K."/>
            <person name="Brown C.T."/>
            <person name="Hug L.A."/>
            <person name="Sharon I."/>
            <person name="Castelle C.J."/>
            <person name="Probst A.J."/>
            <person name="Thomas B.C."/>
            <person name="Singh A."/>
            <person name="Wilkins M.J."/>
            <person name="Karaoz U."/>
            <person name="Brodie E.L."/>
            <person name="Williams K.H."/>
            <person name="Hubbard S.S."/>
            <person name="Banfield J.F."/>
        </authorList>
    </citation>
    <scope>NUCLEOTIDE SEQUENCE [LARGE SCALE GENOMIC DNA]</scope>
</reference>
<evidence type="ECO:0000313" key="2">
    <source>
        <dbReference type="EMBL" id="OHA84282.1"/>
    </source>
</evidence>
<name>A0A1G2SHS7_9BACT</name>
<dbReference type="PROSITE" id="PS51688">
    <property type="entry name" value="ICA"/>
    <property type="match status" value="1"/>
</dbReference>
<dbReference type="InterPro" id="IPR032179">
    <property type="entry name" value="Cry22Aa_Ig-like"/>
</dbReference>
<dbReference type="STRING" id="1802727.A2937_03480"/>
<dbReference type="Gene3D" id="3.40.50.1110">
    <property type="entry name" value="SGNH hydrolase"/>
    <property type="match status" value="1"/>
</dbReference>
<dbReference type="SUPFAM" id="SSF52266">
    <property type="entry name" value="SGNH hydrolase"/>
    <property type="match status" value="1"/>
</dbReference>
<evidence type="ECO:0000259" key="1">
    <source>
        <dbReference type="PROSITE" id="PS51688"/>
    </source>
</evidence>
<dbReference type="Proteomes" id="UP000177987">
    <property type="component" value="Unassembled WGS sequence"/>
</dbReference>
<dbReference type="AlphaFoldDB" id="A0A1G2SHS7"/>
<feature type="domain" description="Peptidase S74" evidence="1">
    <location>
        <begin position="859"/>
        <end position="956"/>
    </location>
</feature>
<dbReference type="Gene3D" id="2.60.40.10">
    <property type="entry name" value="Immunoglobulins"/>
    <property type="match status" value="1"/>
</dbReference>
<dbReference type="Pfam" id="PF16403">
    <property type="entry name" value="Bact_surface_Ig-like"/>
    <property type="match status" value="1"/>
</dbReference>